<feature type="region of interest" description="Disordered" evidence="1">
    <location>
        <begin position="304"/>
        <end position="327"/>
    </location>
</feature>
<gene>
    <name evidence="4" type="ORF">L227DRAFT_608138</name>
</gene>
<evidence type="ECO:0000313" key="4">
    <source>
        <dbReference type="EMBL" id="RPD64483.1"/>
    </source>
</evidence>
<protein>
    <recommendedName>
        <fullName evidence="3">DUF6534 domain-containing protein</fullName>
    </recommendedName>
</protein>
<keyword evidence="2" id="KW-0812">Transmembrane</keyword>
<keyword evidence="2" id="KW-1133">Transmembrane helix</keyword>
<feature type="transmembrane region" description="Helical" evidence="2">
    <location>
        <begin position="96"/>
        <end position="118"/>
    </location>
</feature>
<feature type="transmembrane region" description="Helical" evidence="2">
    <location>
        <begin position="165"/>
        <end position="188"/>
    </location>
</feature>
<sequence>MANSFASIIDLNATFGAIFVGFGASCVAFGVLSMQAYTYFRRYPLDVWWYKCLVAAIWVLELVDQAFIGHAVYFYVVTQVLSSSNWGMLTALLDAPVWSLVLQVALGAAVGAIVKVCFGLRVWRFSKHNIPVTMLIMLGALAQLGAAFCAIDIKSLAQVGELKTIGIIALGLGMATDVMTAASLCWFLRNLKTGFAKDDSIINKLTVYAINTGVISSAISLSTLILYDLMPTNFIFMAFYFVLSKVYANSFYAALNTRRSIRGRGTENDRTTVPTFLMVGQTTTFKNEAQEIEAGNAFSTTLRSQSDVSAFSPREVPRDPPLAAMPPMHYQKPYDYDYKPQQIKSWS</sequence>
<accession>A0A5C2SL26</accession>
<dbReference type="Pfam" id="PF20152">
    <property type="entry name" value="DUF6534"/>
    <property type="match status" value="1"/>
</dbReference>
<feature type="transmembrane region" description="Helical" evidence="2">
    <location>
        <begin position="52"/>
        <end position="76"/>
    </location>
</feature>
<evidence type="ECO:0000256" key="1">
    <source>
        <dbReference type="SAM" id="MobiDB-lite"/>
    </source>
</evidence>
<dbReference type="InterPro" id="IPR045339">
    <property type="entry name" value="DUF6534"/>
</dbReference>
<name>A0A5C2SL26_9APHY</name>
<feature type="transmembrane region" description="Helical" evidence="2">
    <location>
        <begin position="233"/>
        <end position="255"/>
    </location>
</feature>
<proteinExistence type="predicted"/>
<evidence type="ECO:0000256" key="2">
    <source>
        <dbReference type="SAM" id="Phobius"/>
    </source>
</evidence>
<feature type="transmembrane region" description="Helical" evidence="2">
    <location>
        <begin position="15"/>
        <end position="40"/>
    </location>
</feature>
<dbReference type="PANTHER" id="PTHR40465">
    <property type="entry name" value="CHROMOSOME 1, WHOLE GENOME SHOTGUN SEQUENCE"/>
    <property type="match status" value="1"/>
</dbReference>
<dbReference type="Proteomes" id="UP000313359">
    <property type="component" value="Unassembled WGS sequence"/>
</dbReference>
<feature type="transmembrane region" description="Helical" evidence="2">
    <location>
        <begin position="208"/>
        <end position="227"/>
    </location>
</feature>
<evidence type="ECO:0000313" key="5">
    <source>
        <dbReference type="Proteomes" id="UP000313359"/>
    </source>
</evidence>
<evidence type="ECO:0000259" key="3">
    <source>
        <dbReference type="Pfam" id="PF20152"/>
    </source>
</evidence>
<dbReference type="AlphaFoldDB" id="A0A5C2SL26"/>
<keyword evidence="2" id="KW-0472">Membrane</keyword>
<dbReference type="PANTHER" id="PTHR40465:SF1">
    <property type="entry name" value="DUF6534 DOMAIN-CONTAINING PROTEIN"/>
    <property type="match status" value="1"/>
</dbReference>
<feature type="transmembrane region" description="Helical" evidence="2">
    <location>
        <begin position="130"/>
        <end position="153"/>
    </location>
</feature>
<organism evidence="4 5">
    <name type="scientific">Lentinus tigrinus ALCF2SS1-6</name>
    <dbReference type="NCBI Taxonomy" id="1328759"/>
    <lineage>
        <taxon>Eukaryota</taxon>
        <taxon>Fungi</taxon>
        <taxon>Dikarya</taxon>
        <taxon>Basidiomycota</taxon>
        <taxon>Agaricomycotina</taxon>
        <taxon>Agaricomycetes</taxon>
        <taxon>Polyporales</taxon>
        <taxon>Polyporaceae</taxon>
        <taxon>Lentinus</taxon>
    </lineage>
</organism>
<dbReference type="OrthoDB" id="3190888at2759"/>
<feature type="domain" description="DUF6534" evidence="3">
    <location>
        <begin position="174"/>
        <end position="260"/>
    </location>
</feature>
<reference evidence="4" key="1">
    <citation type="journal article" date="2018" name="Genome Biol. Evol.">
        <title>Genomics and development of Lentinus tigrinus, a white-rot wood-decaying mushroom with dimorphic fruiting bodies.</title>
        <authorList>
            <person name="Wu B."/>
            <person name="Xu Z."/>
            <person name="Knudson A."/>
            <person name="Carlson A."/>
            <person name="Chen N."/>
            <person name="Kovaka S."/>
            <person name="LaButti K."/>
            <person name="Lipzen A."/>
            <person name="Pennachio C."/>
            <person name="Riley R."/>
            <person name="Schakwitz W."/>
            <person name="Umezawa K."/>
            <person name="Ohm R.A."/>
            <person name="Grigoriev I.V."/>
            <person name="Nagy L.G."/>
            <person name="Gibbons J."/>
            <person name="Hibbett D."/>
        </authorList>
    </citation>
    <scope>NUCLEOTIDE SEQUENCE [LARGE SCALE GENOMIC DNA]</scope>
    <source>
        <strain evidence="4">ALCF2SS1-6</strain>
    </source>
</reference>
<keyword evidence="5" id="KW-1185">Reference proteome</keyword>
<dbReference type="EMBL" id="ML122254">
    <property type="protein sequence ID" value="RPD64483.1"/>
    <property type="molecule type" value="Genomic_DNA"/>
</dbReference>